<sequence>MSSDKNVEAQIEALLANDDSISVIESLLALPRVADSDPLADEWERAMHARLQARLSRKMRGMIGKRSASNQSAA</sequence>
<gene>
    <name evidence="1" type="ORF">NTH_01394</name>
</gene>
<organism evidence="1 2">
    <name type="scientific">Nitratireductor thuwali</name>
    <dbReference type="NCBI Taxonomy" id="2267699"/>
    <lineage>
        <taxon>Bacteria</taxon>
        <taxon>Pseudomonadati</taxon>
        <taxon>Pseudomonadota</taxon>
        <taxon>Alphaproteobacteria</taxon>
        <taxon>Hyphomicrobiales</taxon>
        <taxon>Phyllobacteriaceae</taxon>
        <taxon>Nitratireductor</taxon>
    </lineage>
</organism>
<dbReference type="EMBL" id="CP030941">
    <property type="protein sequence ID" value="UUP16944.1"/>
    <property type="molecule type" value="Genomic_DNA"/>
</dbReference>
<evidence type="ECO:0000313" key="1">
    <source>
        <dbReference type="EMBL" id="UUP16944.1"/>
    </source>
</evidence>
<dbReference type="RefSeq" id="WP_265518609.1">
    <property type="nucleotide sequence ID" value="NZ_CP030941.1"/>
</dbReference>
<dbReference type="Proteomes" id="UP001342418">
    <property type="component" value="Chromosome"/>
</dbReference>
<keyword evidence="2" id="KW-1185">Reference proteome</keyword>
<protein>
    <submittedName>
        <fullName evidence="1">Uncharacterized protein</fullName>
    </submittedName>
</protein>
<reference evidence="1 2" key="1">
    <citation type="submission" date="2018-07" db="EMBL/GenBank/DDBJ databases">
        <title>Genome sequence of Nitratireductor thuwali#1536.</title>
        <authorList>
            <person name="Michoud G."/>
            <person name="Merlino G."/>
            <person name="Sefrji F.O."/>
            <person name="Daffonchio D."/>
        </authorList>
    </citation>
    <scope>NUCLEOTIDE SEQUENCE [LARGE SCALE GENOMIC DNA]</scope>
    <source>
        <strain evidence="2">Nit1536</strain>
    </source>
</reference>
<proteinExistence type="predicted"/>
<name>A0ABY5MI66_9HYPH</name>
<accession>A0ABY5MI66</accession>
<evidence type="ECO:0000313" key="2">
    <source>
        <dbReference type="Proteomes" id="UP001342418"/>
    </source>
</evidence>